<feature type="transmembrane region" description="Helical" evidence="1">
    <location>
        <begin position="230"/>
        <end position="251"/>
    </location>
</feature>
<protein>
    <submittedName>
        <fullName evidence="2">Uncharacterized protein</fullName>
    </submittedName>
</protein>
<keyword evidence="1" id="KW-0812">Transmembrane</keyword>
<evidence type="ECO:0000256" key="1">
    <source>
        <dbReference type="SAM" id="Phobius"/>
    </source>
</evidence>
<sequence>MVYPLAEQRLAQRTSASLYPQNLQGSDNRGLEQALHALESAALNFALRFIGDSKVRLDYQRQTAALSQRIRREVLAGKITAQQGAKTANSIRNEILKASRFRTSDIGLAFAEAHKKTGLSFDDLLAKYSGKKFGKTFSSLSKAQQNEVFLELVDSAGRNSEKHTKAVARNLRFGRALVVVSITISILNIIAAEDKLKATAKEGTVLGGGFAGGAAGGAAAGLLCGPGAPVCVTVGVVVGGVLGALGADYVFEWLWD</sequence>
<evidence type="ECO:0000313" key="2">
    <source>
        <dbReference type="EMBL" id="KZL18408.1"/>
    </source>
</evidence>
<dbReference type="AlphaFoldDB" id="A0A165Y3M7"/>
<evidence type="ECO:0000313" key="3">
    <source>
        <dbReference type="Proteomes" id="UP000076577"/>
    </source>
</evidence>
<feature type="transmembrane region" description="Helical" evidence="1">
    <location>
        <begin position="204"/>
        <end position="223"/>
    </location>
</feature>
<gene>
    <name evidence="2" type="ORF">PsAD2_02592</name>
</gene>
<comment type="caution">
    <text evidence="2">The sequence shown here is derived from an EMBL/GenBank/DDBJ whole genome shotgun (WGS) entry which is preliminary data.</text>
</comment>
<proteinExistence type="predicted"/>
<dbReference type="EMBL" id="LMCB01000021">
    <property type="protein sequence ID" value="KZL18408.1"/>
    <property type="molecule type" value="Genomic_DNA"/>
</dbReference>
<dbReference type="STRING" id="989403.SAMN05421798_1533"/>
<dbReference type="Proteomes" id="UP000076577">
    <property type="component" value="Unassembled WGS sequence"/>
</dbReference>
<dbReference type="RefSeq" id="WP_203416167.1">
    <property type="nucleotide sequence ID" value="NZ_FOFM01000053.1"/>
</dbReference>
<dbReference type="PATRIC" id="fig|989403.3.peg.2772"/>
<keyword evidence="1" id="KW-1133">Transmembrane helix</keyword>
<accession>A0A165Y3M7</accession>
<feature type="transmembrane region" description="Helical" evidence="1">
    <location>
        <begin position="173"/>
        <end position="192"/>
    </location>
</feature>
<keyword evidence="3" id="KW-1185">Reference proteome</keyword>
<organism evidence="2 3">
    <name type="scientific">Pseudovibrio axinellae</name>
    <dbReference type="NCBI Taxonomy" id="989403"/>
    <lineage>
        <taxon>Bacteria</taxon>
        <taxon>Pseudomonadati</taxon>
        <taxon>Pseudomonadota</taxon>
        <taxon>Alphaproteobacteria</taxon>
        <taxon>Hyphomicrobiales</taxon>
        <taxon>Stappiaceae</taxon>
        <taxon>Pseudovibrio</taxon>
    </lineage>
</organism>
<name>A0A165Y3M7_9HYPH</name>
<keyword evidence="1" id="KW-0472">Membrane</keyword>
<reference evidence="2 3" key="1">
    <citation type="journal article" date="2016" name="Front. Microbiol.">
        <title>Comparative Genomic Analysis Reveals a Diverse Repertoire of Genes Involved in Prokaryote-Eukaryote Interactions within the Pseudovibrio Genus.</title>
        <authorList>
            <person name="Romano S."/>
            <person name="Fernandez-Guerra A."/>
            <person name="Reen F.J."/>
            <person name="Glockner F.O."/>
            <person name="Crowley S.P."/>
            <person name="O'Sullivan O."/>
            <person name="Cotter P.D."/>
            <person name="Adams C."/>
            <person name="Dobson A.D."/>
            <person name="O'Gara F."/>
        </authorList>
    </citation>
    <scope>NUCLEOTIDE SEQUENCE [LARGE SCALE GENOMIC DNA]</scope>
    <source>
        <strain evidence="2 3">Ad2</strain>
    </source>
</reference>